<organism evidence="2 3">
    <name type="scientific">Cohnella suwonensis</name>
    <dbReference type="NCBI Taxonomy" id="696072"/>
    <lineage>
        <taxon>Bacteria</taxon>
        <taxon>Bacillati</taxon>
        <taxon>Bacillota</taxon>
        <taxon>Bacilli</taxon>
        <taxon>Bacillales</taxon>
        <taxon>Paenibacillaceae</taxon>
        <taxon>Cohnella</taxon>
    </lineage>
</organism>
<evidence type="ECO:0000313" key="2">
    <source>
        <dbReference type="EMBL" id="MFC5467804.1"/>
    </source>
</evidence>
<comment type="caution">
    <text evidence="2">The sequence shown here is derived from an EMBL/GenBank/DDBJ whole genome shotgun (WGS) entry which is preliminary data.</text>
</comment>
<feature type="compositionally biased region" description="Basic and acidic residues" evidence="1">
    <location>
        <begin position="79"/>
        <end position="88"/>
    </location>
</feature>
<dbReference type="Proteomes" id="UP001596105">
    <property type="component" value="Unassembled WGS sequence"/>
</dbReference>
<dbReference type="RefSeq" id="WP_209743232.1">
    <property type="nucleotide sequence ID" value="NZ_JBHSMH010000005.1"/>
</dbReference>
<evidence type="ECO:0000256" key="1">
    <source>
        <dbReference type="SAM" id="MobiDB-lite"/>
    </source>
</evidence>
<gene>
    <name evidence="2" type="ORF">ACFPPD_03675</name>
</gene>
<evidence type="ECO:0000313" key="3">
    <source>
        <dbReference type="Proteomes" id="UP001596105"/>
    </source>
</evidence>
<proteinExistence type="predicted"/>
<keyword evidence="3" id="KW-1185">Reference proteome</keyword>
<protein>
    <submittedName>
        <fullName evidence="2">YtxH domain-containing protein</fullName>
    </submittedName>
</protein>
<sequence length="88" mass="9738">MKLGTFVIGGLAGAAVVMMVRRNRIMSAVASNVGGQLRQRMSDMKDDAIEKALNMKFASSFRRATSKAEHMAEGAMHTMQEHDMDHRI</sequence>
<reference evidence="3" key="1">
    <citation type="journal article" date="2019" name="Int. J. Syst. Evol. Microbiol.">
        <title>The Global Catalogue of Microorganisms (GCM) 10K type strain sequencing project: providing services to taxonomists for standard genome sequencing and annotation.</title>
        <authorList>
            <consortium name="The Broad Institute Genomics Platform"/>
            <consortium name="The Broad Institute Genome Sequencing Center for Infectious Disease"/>
            <person name="Wu L."/>
            <person name="Ma J."/>
        </authorList>
    </citation>
    <scope>NUCLEOTIDE SEQUENCE [LARGE SCALE GENOMIC DNA]</scope>
    <source>
        <strain evidence="3">CCUG 57113</strain>
    </source>
</reference>
<feature type="region of interest" description="Disordered" evidence="1">
    <location>
        <begin position="68"/>
        <end position="88"/>
    </location>
</feature>
<name>A0ABW0LPI7_9BACL</name>
<dbReference type="EMBL" id="JBHSMH010000005">
    <property type="protein sequence ID" value="MFC5467804.1"/>
    <property type="molecule type" value="Genomic_DNA"/>
</dbReference>
<accession>A0ABW0LPI7</accession>